<comment type="caution">
    <text evidence="2">The sequence shown here is derived from an EMBL/GenBank/DDBJ whole genome shotgun (WGS) entry which is preliminary data.</text>
</comment>
<dbReference type="EC" id="4.2.1.44" evidence="2"/>
<dbReference type="InterPro" id="IPR036237">
    <property type="entry name" value="Xyl_isomerase-like_sf"/>
</dbReference>
<dbReference type="Proteomes" id="UP000837932">
    <property type="component" value="Unassembled WGS sequence"/>
</dbReference>
<reference evidence="2" key="1">
    <citation type="submission" date="2021-12" db="EMBL/GenBank/DDBJ databases">
        <authorList>
            <person name="Rodrigo-Torres L."/>
            <person name="Arahal R. D."/>
            <person name="Lucena T."/>
        </authorList>
    </citation>
    <scope>NUCLEOTIDE SEQUENCE</scope>
    <source>
        <strain evidence="2">CECT 8858</strain>
    </source>
</reference>
<evidence type="ECO:0000313" key="3">
    <source>
        <dbReference type="Proteomes" id="UP000837932"/>
    </source>
</evidence>
<proteinExistence type="predicted"/>
<gene>
    <name evidence="2" type="primary">iolE_8</name>
    <name evidence="2" type="ORF">EMA8858_03844</name>
</gene>
<keyword evidence="3" id="KW-1185">Reference proteome</keyword>
<dbReference type="GO" id="GO:0050114">
    <property type="term" value="F:myo-inosose-2 dehydratase activity"/>
    <property type="evidence" value="ECO:0007669"/>
    <property type="project" value="UniProtKB-EC"/>
</dbReference>
<dbReference type="PANTHER" id="PTHR12110">
    <property type="entry name" value="HYDROXYPYRUVATE ISOMERASE"/>
    <property type="match status" value="1"/>
</dbReference>
<dbReference type="InterPro" id="IPR050312">
    <property type="entry name" value="IolE/XylAMocC-like"/>
</dbReference>
<keyword evidence="2" id="KW-0456">Lyase</keyword>
<accession>A0ABM9AVK3</accession>
<protein>
    <submittedName>
        <fullName evidence="2">Inosose dehydratase</fullName>
        <ecNumber evidence="2">4.2.1.44</ecNumber>
    </submittedName>
</protein>
<feature type="domain" description="Xylose isomerase-like TIM barrel" evidence="1">
    <location>
        <begin position="96"/>
        <end position="317"/>
    </location>
</feature>
<dbReference type="SUPFAM" id="SSF51658">
    <property type="entry name" value="Xylose isomerase-like"/>
    <property type="match status" value="1"/>
</dbReference>
<dbReference type="EMBL" id="CAKLPY010000005">
    <property type="protein sequence ID" value="CAH0997710.1"/>
    <property type="molecule type" value="Genomic_DNA"/>
</dbReference>
<sequence>MTTRRNFIKNTGILSALALTPIQKIFAEMEIKNLMGIQLFSLPKMLSEDFVGGIKMLSQMGYKELELFGPFPFSTEMAHKSWAAVTPMLGFSGSGYFGRSIQEIKSILSDNGLKTPAMHTDLDTLINGMDKLGEAAHVLGQTYVTLPAIPDDKRKTLDDYKRIAETFNKIGESAKKNGIKFGYHNHGYGIKPMDGQIPLQIILDQTDPNLVFFELDIFWTASGGADPISYLEKYPNRYKMLHLKDMKEKKEFSGDGGNASQWIPLFSNMTTAGDGVLDLKGIIKKAKEIGVEHYFVEQDMVASPEIALKRSLDYLKKEI</sequence>
<dbReference type="InterPro" id="IPR013022">
    <property type="entry name" value="Xyl_isomerase-like_TIM-brl"/>
</dbReference>
<evidence type="ECO:0000313" key="2">
    <source>
        <dbReference type="EMBL" id="CAH0997710.1"/>
    </source>
</evidence>
<dbReference type="PANTHER" id="PTHR12110:SF41">
    <property type="entry name" value="INOSOSE DEHYDRATASE"/>
    <property type="match status" value="1"/>
</dbReference>
<dbReference type="RefSeq" id="WP_238808519.1">
    <property type="nucleotide sequence ID" value="NZ_CAKLPY010000005.1"/>
</dbReference>
<evidence type="ECO:0000259" key="1">
    <source>
        <dbReference type="Pfam" id="PF01261"/>
    </source>
</evidence>
<dbReference type="Pfam" id="PF01261">
    <property type="entry name" value="AP_endonuc_2"/>
    <property type="match status" value="1"/>
</dbReference>
<dbReference type="Gene3D" id="3.20.20.150">
    <property type="entry name" value="Divalent-metal-dependent TIM barrel enzymes"/>
    <property type="match status" value="1"/>
</dbReference>
<organism evidence="2 3">
    <name type="scientific">Emticicia aquatica</name>
    <dbReference type="NCBI Taxonomy" id="1681835"/>
    <lineage>
        <taxon>Bacteria</taxon>
        <taxon>Pseudomonadati</taxon>
        <taxon>Bacteroidota</taxon>
        <taxon>Cytophagia</taxon>
        <taxon>Cytophagales</taxon>
        <taxon>Leadbetterellaceae</taxon>
        <taxon>Emticicia</taxon>
    </lineage>
</organism>
<name>A0ABM9AVK3_9BACT</name>